<sequence length="396" mass="43588">MKHLDLIVLVLYQINAFNCLEFLHQTRPFFSQEQNFGRTCPLLKNSPFCDVCGGQEIEPNTKIVGGISALANSWPSMALILFKYTAVYEIAGVKFHSNPVMTYCGGTLIDRETVLTAAHCYNEKVKITVNGFRLNYPVGPNEVHSNVESAYTVFLGLHDLKEILNKTSPQLESGVIRGVKKFIRHPNYNTENYLNDIAIIKLSGEVELGKNVRPACLPLSESYPQMANIPAWTIGWGSVSMSGERSNILQNVRLTYYSSSVCSNVSPFLEKDWNRQICAGEFSGGKDTCQGDSGGPLFVKEIVNGVTKFILVGITSYGDGCAQRGFPGIYTKVAPYLNWISSNIKRLSKAGQLDGQNFGPFKISVKKKRAVKDTVNIVAGGHLAVQLGGQNFGLPR</sequence>
<dbReference type="InterPro" id="IPR051487">
    <property type="entry name" value="Ser/Thr_Proteases_Immune/Dev"/>
</dbReference>
<dbReference type="InterPro" id="IPR009003">
    <property type="entry name" value="Peptidase_S1_PA"/>
</dbReference>
<evidence type="ECO:0000313" key="6">
    <source>
        <dbReference type="Proteomes" id="UP000276133"/>
    </source>
</evidence>
<dbReference type="GO" id="GO:0006508">
    <property type="term" value="P:proteolysis"/>
    <property type="evidence" value="ECO:0007669"/>
    <property type="project" value="UniProtKB-KW"/>
</dbReference>
<keyword evidence="3" id="KW-0720">Serine protease</keyword>
<keyword evidence="3" id="KW-0378">Hydrolase</keyword>
<dbReference type="PANTHER" id="PTHR24256">
    <property type="entry name" value="TRYPTASE-RELATED"/>
    <property type="match status" value="1"/>
</dbReference>
<evidence type="ECO:0000313" key="5">
    <source>
        <dbReference type="EMBL" id="RNA18182.1"/>
    </source>
</evidence>
<dbReference type="CDD" id="cd00190">
    <property type="entry name" value="Tryp_SPc"/>
    <property type="match status" value="1"/>
</dbReference>
<keyword evidence="6" id="KW-1185">Reference proteome</keyword>
<dbReference type="STRING" id="10195.A0A3M7R3K5"/>
<dbReference type="PROSITE" id="PS00135">
    <property type="entry name" value="TRYPSIN_SER"/>
    <property type="match status" value="1"/>
</dbReference>
<dbReference type="PROSITE" id="PS50240">
    <property type="entry name" value="TRYPSIN_DOM"/>
    <property type="match status" value="1"/>
</dbReference>
<evidence type="ECO:0000256" key="1">
    <source>
        <dbReference type="ARBA" id="ARBA00023157"/>
    </source>
</evidence>
<comment type="similarity">
    <text evidence="2">Belongs to the peptidase S1 family. CLIP subfamily.</text>
</comment>
<dbReference type="InterPro" id="IPR043504">
    <property type="entry name" value="Peptidase_S1_PA_chymotrypsin"/>
</dbReference>
<dbReference type="Pfam" id="PF00089">
    <property type="entry name" value="Trypsin"/>
    <property type="match status" value="2"/>
</dbReference>
<keyword evidence="3" id="KW-0645">Protease</keyword>
<dbReference type="PRINTS" id="PR00722">
    <property type="entry name" value="CHYMOTRYPSIN"/>
</dbReference>
<keyword evidence="1" id="KW-1015">Disulfide bond</keyword>
<dbReference type="InterPro" id="IPR001254">
    <property type="entry name" value="Trypsin_dom"/>
</dbReference>
<dbReference type="SUPFAM" id="SSF50494">
    <property type="entry name" value="Trypsin-like serine proteases"/>
    <property type="match status" value="1"/>
</dbReference>
<evidence type="ECO:0000259" key="4">
    <source>
        <dbReference type="PROSITE" id="PS50240"/>
    </source>
</evidence>
<organism evidence="5 6">
    <name type="scientific">Brachionus plicatilis</name>
    <name type="common">Marine rotifer</name>
    <name type="synonym">Brachionus muelleri</name>
    <dbReference type="NCBI Taxonomy" id="10195"/>
    <lineage>
        <taxon>Eukaryota</taxon>
        <taxon>Metazoa</taxon>
        <taxon>Spiralia</taxon>
        <taxon>Gnathifera</taxon>
        <taxon>Rotifera</taxon>
        <taxon>Eurotatoria</taxon>
        <taxon>Monogononta</taxon>
        <taxon>Pseudotrocha</taxon>
        <taxon>Ploima</taxon>
        <taxon>Brachionidae</taxon>
        <taxon>Brachionus</taxon>
    </lineage>
</organism>
<dbReference type="EMBL" id="REGN01004297">
    <property type="protein sequence ID" value="RNA18182.1"/>
    <property type="molecule type" value="Genomic_DNA"/>
</dbReference>
<proteinExistence type="inferred from homology"/>
<dbReference type="AlphaFoldDB" id="A0A3M7R3K5"/>
<protein>
    <submittedName>
        <fullName evidence="5">Trypsin I-P1-like</fullName>
    </submittedName>
</protein>
<dbReference type="Gene3D" id="2.40.10.10">
    <property type="entry name" value="Trypsin-like serine proteases"/>
    <property type="match status" value="1"/>
</dbReference>
<dbReference type="FunFam" id="2.40.10.10:FF:000002">
    <property type="entry name" value="Transmembrane protease serine"/>
    <property type="match status" value="1"/>
</dbReference>
<comment type="caution">
    <text evidence="5">The sequence shown here is derived from an EMBL/GenBank/DDBJ whole genome shotgun (WGS) entry which is preliminary data.</text>
</comment>
<gene>
    <name evidence="5" type="ORF">BpHYR1_032577</name>
</gene>
<reference evidence="5 6" key="1">
    <citation type="journal article" date="2018" name="Sci. Rep.">
        <title>Genomic signatures of local adaptation to the degree of environmental predictability in rotifers.</title>
        <authorList>
            <person name="Franch-Gras L."/>
            <person name="Hahn C."/>
            <person name="Garcia-Roger E.M."/>
            <person name="Carmona M.J."/>
            <person name="Serra M."/>
            <person name="Gomez A."/>
        </authorList>
    </citation>
    <scope>NUCLEOTIDE SEQUENCE [LARGE SCALE GENOMIC DNA]</scope>
    <source>
        <strain evidence="5">HYR1</strain>
    </source>
</reference>
<dbReference type="OrthoDB" id="10012881at2759"/>
<dbReference type="PROSITE" id="PS00134">
    <property type="entry name" value="TRYPSIN_HIS"/>
    <property type="match status" value="1"/>
</dbReference>
<dbReference type="InterPro" id="IPR018114">
    <property type="entry name" value="TRYPSIN_HIS"/>
</dbReference>
<dbReference type="InterPro" id="IPR001314">
    <property type="entry name" value="Peptidase_S1A"/>
</dbReference>
<name>A0A3M7R3K5_BRAPC</name>
<accession>A0A3M7R3K5</accession>
<dbReference type="Proteomes" id="UP000276133">
    <property type="component" value="Unassembled WGS sequence"/>
</dbReference>
<feature type="domain" description="Peptidase S1" evidence="4">
    <location>
        <begin position="63"/>
        <end position="345"/>
    </location>
</feature>
<dbReference type="SMART" id="SM00020">
    <property type="entry name" value="Tryp_SPc"/>
    <property type="match status" value="1"/>
</dbReference>
<evidence type="ECO:0000256" key="2">
    <source>
        <dbReference type="ARBA" id="ARBA00024195"/>
    </source>
</evidence>
<dbReference type="InterPro" id="IPR033116">
    <property type="entry name" value="TRYPSIN_SER"/>
</dbReference>
<evidence type="ECO:0000256" key="3">
    <source>
        <dbReference type="RuleBase" id="RU363034"/>
    </source>
</evidence>
<dbReference type="GO" id="GO:0004252">
    <property type="term" value="F:serine-type endopeptidase activity"/>
    <property type="evidence" value="ECO:0007669"/>
    <property type="project" value="InterPro"/>
</dbReference>